<proteinExistence type="predicted"/>
<evidence type="ECO:0000313" key="2">
    <source>
        <dbReference type="EMBL" id="BCB90555.1"/>
    </source>
</evidence>
<dbReference type="Proteomes" id="UP000503011">
    <property type="component" value="Chromosome"/>
</dbReference>
<feature type="region of interest" description="Disordered" evidence="1">
    <location>
        <begin position="59"/>
        <end position="84"/>
    </location>
</feature>
<reference evidence="2 3" key="2">
    <citation type="submission" date="2020-03" db="EMBL/GenBank/DDBJ databases">
        <authorList>
            <person name="Ichikawa N."/>
            <person name="Kimura A."/>
            <person name="Kitahashi Y."/>
            <person name="Uohara A."/>
        </authorList>
    </citation>
    <scope>NUCLEOTIDE SEQUENCE [LARGE SCALE GENOMIC DNA]</scope>
    <source>
        <strain evidence="2 3">NBRC 105367</strain>
    </source>
</reference>
<dbReference type="AlphaFoldDB" id="A0A6F8YWK4"/>
<evidence type="ECO:0000313" key="3">
    <source>
        <dbReference type="Proteomes" id="UP000503011"/>
    </source>
</evidence>
<feature type="compositionally biased region" description="Basic and acidic residues" evidence="1">
    <location>
        <begin position="75"/>
        <end position="84"/>
    </location>
</feature>
<dbReference type="KEGG" id="psuu:Psuf_078680"/>
<protein>
    <submittedName>
        <fullName evidence="2">Uncharacterized protein</fullName>
    </submittedName>
</protein>
<dbReference type="RefSeq" id="WP_173162917.1">
    <property type="nucleotide sequence ID" value="NZ_AP022871.1"/>
</dbReference>
<organism evidence="2 3">
    <name type="scientific">Phytohabitans suffuscus</name>
    <dbReference type="NCBI Taxonomy" id="624315"/>
    <lineage>
        <taxon>Bacteria</taxon>
        <taxon>Bacillati</taxon>
        <taxon>Actinomycetota</taxon>
        <taxon>Actinomycetes</taxon>
        <taxon>Micromonosporales</taxon>
        <taxon>Micromonosporaceae</taxon>
    </lineage>
</organism>
<dbReference type="EMBL" id="AP022871">
    <property type="protein sequence ID" value="BCB90555.1"/>
    <property type="molecule type" value="Genomic_DNA"/>
</dbReference>
<evidence type="ECO:0000256" key="1">
    <source>
        <dbReference type="SAM" id="MobiDB-lite"/>
    </source>
</evidence>
<keyword evidence="3" id="KW-1185">Reference proteome</keyword>
<accession>A0A6F8YWK4</accession>
<name>A0A6F8YWK4_9ACTN</name>
<gene>
    <name evidence="2" type="ORF">Psuf_078680</name>
</gene>
<sequence length="84" mass="8589">MPSARPASCARALRAAHEWAGRALQSRGGTLLVVARYVPGGRTTATLVAGSELGRHLVGRRGRAKADTAACGPGLDRRPAAGNS</sequence>
<reference evidence="2 3" key="1">
    <citation type="submission" date="2020-03" db="EMBL/GenBank/DDBJ databases">
        <title>Whole genome shotgun sequence of Phytohabitans suffuscus NBRC 105367.</title>
        <authorList>
            <person name="Komaki H."/>
            <person name="Tamura T."/>
        </authorList>
    </citation>
    <scope>NUCLEOTIDE SEQUENCE [LARGE SCALE GENOMIC DNA]</scope>
    <source>
        <strain evidence="2 3">NBRC 105367</strain>
    </source>
</reference>